<dbReference type="Proteomes" id="UP000199385">
    <property type="component" value="Chromosome I"/>
</dbReference>
<protein>
    <recommendedName>
        <fullName evidence="1">Ricin B lectin domain-containing protein</fullName>
    </recommendedName>
</protein>
<dbReference type="EMBL" id="LT594323">
    <property type="protein sequence ID" value="SBT38701.1"/>
    <property type="molecule type" value="Genomic_DNA"/>
</dbReference>
<name>A0A1A8Z4B4_9ACTN</name>
<dbReference type="InterPro" id="IPR035992">
    <property type="entry name" value="Ricin_B-like_lectins"/>
</dbReference>
<sequence>MRYRFVSHLIAASTLVGVGLVATTVPASASTFGKIVPTARSAQALMAACVECGVSLKSAATAPEWKFIPSVTHPGFYTIRVRSESGAFGFLDVSGDSTEPGGVMVIRPFDQTPSQLWKPVRQAAGGKSEYRFQNLYSKLFMRVEVGAGTFVRQRKLSAGGENTFSAPPNL</sequence>
<dbReference type="Pfam" id="PF14200">
    <property type="entry name" value="RicinB_lectin_2"/>
    <property type="match status" value="1"/>
</dbReference>
<dbReference type="STRING" id="261654.GA0070611_0644"/>
<feature type="domain" description="Ricin B lectin" evidence="1">
    <location>
        <begin position="64"/>
        <end position="144"/>
    </location>
</feature>
<gene>
    <name evidence="2" type="ORF">GA0070611_0644</name>
</gene>
<keyword evidence="3" id="KW-1185">Reference proteome</keyword>
<dbReference type="SUPFAM" id="SSF50370">
    <property type="entry name" value="Ricin B-like lectins"/>
    <property type="match status" value="1"/>
</dbReference>
<evidence type="ECO:0000259" key="1">
    <source>
        <dbReference type="Pfam" id="PF14200"/>
    </source>
</evidence>
<evidence type="ECO:0000313" key="2">
    <source>
        <dbReference type="EMBL" id="SBT38701.1"/>
    </source>
</evidence>
<reference evidence="3" key="1">
    <citation type="submission" date="2016-06" db="EMBL/GenBank/DDBJ databases">
        <authorList>
            <person name="Varghese N."/>
            <person name="Submissions Spin"/>
        </authorList>
    </citation>
    <scope>NUCLEOTIDE SEQUENCE [LARGE SCALE GENOMIC DNA]</scope>
    <source>
        <strain evidence="3">DSM 44815</strain>
    </source>
</reference>
<evidence type="ECO:0000313" key="3">
    <source>
        <dbReference type="Proteomes" id="UP000199385"/>
    </source>
</evidence>
<proteinExistence type="predicted"/>
<dbReference type="AlphaFoldDB" id="A0A1A8Z4B4"/>
<dbReference type="Gene3D" id="2.80.10.50">
    <property type="match status" value="1"/>
</dbReference>
<accession>A0A1A8Z4B4</accession>
<dbReference type="CDD" id="cd00161">
    <property type="entry name" value="beta-trefoil_Ricin-like"/>
    <property type="match status" value="1"/>
</dbReference>
<dbReference type="InterPro" id="IPR000772">
    <property type="entry name" value="Ricin_B_lectin"/>
</dbReference>
<dbReference type="PATRIC" id="fig|261654.4.peg.650"/>
<organism evidence="2 3">
    <name type="scientific">Micromonospora auratinigra</name>
    <dbReference type="NCBI Taxonomy" id="261654"/>
    <lineage>
        <taxon>Bacteria</taxon>
        <taxon>Bacillati</taxon>
        <taxon>Actinomycetota</taxon>
        <taxon>Actinomycetes</taxon>
        <taxon>Micromonosporales</taxon>
        <taxon>Micromonosporaceae</taxon>
        <taxon>Micromonospora</taxon>
    </lineage>
</organism>